<dbReference type="GO" id="GO:0016075">
    <property type="term" value="P:rRNA catabolic process"/>
    <property type="evidence" value="ECO:0007669"/>
    <property type="project" value="TreeGrafter"/>
</dbReference>
<accession>A0A6H2GZY4</accession>
<reference evidence="3 4" key="1">
    <citation type="submission" date="2020-04" db="EMBL/GenBank/DDBJ databases">
        <title>Novel Paenibacillus strain UniB2 isolated from commercial digestive syrup.</title>
        <authorList>
            <person name="Thorat V."/>
            <person name="Kirdat K."/>
            <person name="Tiwarekar B."/>
            <person name="Yadav A."/>
        </authorList>
    </citation>
    <scope>NUCLEOTIDE SEQUENCE [LARGE SCALE GENOMIC DNA]</scope>
    <source>
        <strain evidence="3 4">UniB2</strain>
    </source>
</reference>
<dbReference type="Pfam" id="PF02452">
    <property type="entry name" value="PemK_toxin"/>
    <property type="match status" value="1"/>
</dbReference>
<dbReference type="PANTHER" id="PTHR33988:SF2">
    <property type="entry name" value="ENDORIBONUCLEASE MAZF"/>
    <property type="match status" value="1"/>
</dbReference>
<dbReference type="SUPFAM" id="SSF50118">
    <property type="entry name" value="Cell growth inhibitor/plasmid maintenance toxic component"/>
    <property type="match status" value="1"/>
</dbReference>
<dbReference type="Proteomes" id="UP000502136">
    <property type="component" value="Chromosome"/>
</dbReference>
<dbReference type="InterPro" id="IPR003477">
    <property type="entry name" value="PemK-like"/>
</dbReference>
<comment type="similarity">
    <text evidence="1">Belongs to the PemK/MazF family.</text>
</comment>
<dbReference type="AlphaFoldDB" id="A0A6H2GZY4"/>
<dbReference type="GO" id="GO:0004521">
    <property type="term" value="F:RNA endonuclease activity"/>
    <property type="evidence" value="ECO:0007669"/>
    <property type="project" value="TreeGrafter"/>
</dbReference>
<organism evidence="3 4">
    <name type="scientific">Paenibacillus albicereus</name>
    <dbReference type="NCBI Taxonomy" id="2726185"/>
    <lineage>
        <taxon>Bacteria</taxon>
        <taxon>Bacillati</taxon>
        <taxon>Bacillota</taxon>
        <taxon>Bacilli</taxon>
        <taxon>Bacillales</taxon>
        <taxon>Paenibacillaceae</taxon>
        <taxon>Paenibacillus</taxon>
    </lineage>
</organism>
<evidence type="ECO:0000313" key="3">
    <source>
        <dbReference type="EMBL" id="QJC52726.1"/>
    </source>
</evidence>
<dbReference type="Gene3D" id="2.30.30.110">
    <property type="match status" value="1"/>
</dbReference>
<dbReference type="KEGG" id="palr:HGI30_14930"/>
<dbReference type="EMBL" id="CP051428">
    <property type="protein sequence ID" value="QJC52726.1"/>
    <property type="molecule type" value="Genomic_DNA"/>
</dbReference>
<proteinExistence type="inferred from homology"/>
<dbReference type="PANTHER" id="PTHR33988">
    <property type="entry name" value="ENDORIBONUCLEASE MAZF-RELATED"/>
    <property type="match status" value="1"/>
</dbReference>
<dbReference type="InterPro" id="IPR011067">
    <property type="entry name" value="Plasmid_toxin/cell-grow_inhib"/>
</dbReference>
<evidence type="ECO:0000256" key="2">
    <source>
        <dbReference type="ARBA" id="ARBA00022649"/>
    </source>
</evidence>
<keyword evidence="2" id="KW-1277">Toxin-antitoxin system</keyword>
<dbReference type="GO" id="GO:0006402">
    <property type="term" value="P:mRNA catabolic process"/>
    <property type="evidence" value="ECO:0007669"/>
    <property type="project" value="TreeGrafter"/>
</dbReference>
<protein>
    <submittedName>
        <fullName evidence="3">Type II toxin-antitoxin system PemK/MazF family toxin</fullName>
    </submittedName>
</protein>
<sequence length="136" mass="15020">MKKTDMGECVNIYRGDILLVDLGEQPEESHVQAGCRPVVVIQNNRGNEVSPCLIVAPITSRHKNFLPTHARLSGRFDGRMTGNTVLLEQLVTINKYQVVHKIDSVSDRDMREIERALLCSLALPARADNKGAVAKG</sequence>
<evidence type="ECO:0000313" key="4">
    <source>
        <dbReference type="Proteomes" id="UP000502136"/>
    </source>
</evidence>
<evidence type="ECO:0000256" key="1">
    <source>
        <dbReference type="ARBA" id="ARBA00007521"/>
    </source>
</evidence>
<name>A0A6H2GZY4_9BACL</name>
<keyword evidence="4" id="KW-1185">Reference proteome</keyword>
<gene>
    <name evidence="3" type="ORF">HGI30_14930</name>
</gene>
<dbReference type="RefSeq" id="WP_168908278.1">
    <property type="nucleotide sequence ID" value="NZ_CP051428.1"/>
</dbReference>
<dbReference type="GO" id="GO:0003677">
    <property type="term" value="F:DNA binding"/>
    <property type="evidence" value="ECO:0007669"/>
    <property type="project" value="InterPro"/>
</dbReference>